<accession>A0A2N5C3M8</accession>
<dbReference type="EMBL" id="PJRP01000022">
    <property type="protein sequence ID" value="PLP96829.1"/>
    <property type="molecule type" value="Genomic_DNA"/>
</dbReference>
<dbReference type="RefSeq" id="WP_101685084.1">
    <property type="nucleotide sequence ID" value="NZ_PJRP01000022.1"/>
</dbReference>
<keyword evidence="1" id="KW-0175">Coiled coil</keyword>
<organism evidence="3 4">
    <name type="scientific">Cupriavidus pauculus</name>
    <dbReference type="NCBI Taxonomy" id="82633"/>
    <lineage>
        <taxon>Bacteria</taxon>
        <taxon>Pseudomonadati</taxon>
        <taxon>Pseudomonadota</taxon>
        <taxon>Betaproteobacteria</taxon>
        <taxon>Burkholderiales</taxon>
        <taxon>Burkholderiaceae</taxon>
        <taxon>Cupriavidus</taxon>
    </lineage>
</organism>
<dbReference type="PROSITE" id="PS51257">
    <property type="entry name" value="PROKAR_LIPOPROTEIN"/>
    <property type="match status" value="1"/>
</dbReference>
<feature type="region of interest" description="Disordered" evidence="2">
    <location>
        <begin position="502"/>
        <end position="521"/>
    </location>
</feature>
<gene>
    <name evidence="3" type="ORF">CYJ10_30010</name>
</gene>
<evidence type="ECO:0000313" key="4">
    <source>
        <dbReference type="Proteomes" id="UP000234341"/>
    </source>
</evidence>
<comment type="caution">
    <text evidence="3">The sequence shown here is derived from an EMBL/GenBank/DDBJ whole genome shotgun (WGS) entry which is preliminary data.</text>
</comment>
<evidence type="ECO:0000256" key="2">
    <source>
        <dbReference type="SAM" id="MobiDB-lite"/>
    </source>
</evidence>
<dbReference type="Proteomes" id="UP000234341">
    <property type="component" value="Unassembled WGS sequence"/>
</dbReference>
<reference evidence="3 4" key="1">
    <citation type="submission" date="2017-12" db="EMBL/GenBank/DDBJ databases">
        <title>Genome sequence of the active heterotrophic nitrifier-denitrifier, Cupriavidus pauculus UM1.</title>
        <authorList>
            <person name="Putonti C."/>
            <person name="Castignetti D."/>
        </authorList>
    </citation>
    <scope>NUCLEOTIDE SEQUENCE [LARGE SCALE GENOMIC DNA]</scope>
    <source>
        <strain evidence="3 4">UM1</strain>
    </source>
</reference>
<protein>
    <submittedName>
        <fullName evidence="3">Uncharacterized protein</fullName>
    </submittedName>
</protein>
<evidence type="ECO:0000256" key="1">
    <source>
        <dbReference type="SAM" id="Coils"/>
    </source>
</evidence>
<proteinExistence type="predicted"/>
<evidence type="ECO:0000313" key="3">
    <source>
        <dbReference type="EMBL" id="PLP96829.1"/>
    </source>
</evidence>
<feature type="coiled-coil region" evidence="1">
    <location>
        <begin position="198"/>
        <end position="238"/>
    </location>
</feature>
<name>A0A2N5C3M8_9BURK</name>
<sequence length="521" mass="55872">MKRTALIVVSLLTQACTTSLQTQNVAGQQEEISEGVAYTLPATAIEGTISFAPTRCVDDKGKGTASFEYEILSADLKQRFIPDPKETRVIKHEELNAAFKRTNVKVLHYPNTGMLKSINADIDDRSAQVIASISSVAINLAKAGVFQGGIVGAAGAKDACPASLQKGIDDFRALQGRILAAKRQDDALRADNDDVDAAAAAMEAARTAAAAAKEAEAQAKLKAEVAQKEAALAKAKRKVAGRSLQAPSLQGEYDRLQAIVVAKASVAWVPAGSKDPDCSQEVVAPFTEYRQRFIPLAKNSTEADAIRTLPVLPGKGFAAVVCLKRLTGAPIFDQGKAQRSGVVYRIPQTGQLVVAKSASNVGSPEGGSALIPVAQYGPKVAMTLTNKAFDKNNITVAFSEDGTLASFEFNAESRAERGAASMEQLSKAYGQVLEERDKAKLAKEKALDDEVKRQRQLEIDGYNAQLASIAKQRELEVSRSGLMDQMQVQIDATNRETTLLNSQIEREKKRRELENLKAGTP</sequence>
<feature type="compositionally biased region" description="Basic and acidic residues" evidence="2">
    <location>
        <begin position="504"/>
        <end position="515"/>
    </location>
</feature>
<dbReference type="AlphaFoldDB" id="A0A2N5C3M8"/>